<evidence type="ECO:0000313" key="2">
    <source>
        <dbReference type="Proteomes" id="UP000664144"/>
    </source>
</evidence>
<name>A0A939JCY5_9BACT</name>
<gene>
    <name evidence="1" type="ORF">J0X19_22185</name>
</gene>
<dbReference type="EMBL" id="JAFLQZ010000022">
    <property type="protein sequence ID" value="MBO0360686.1"/>
    <property type="molecule type" value="Genomic_DNA"/>
</dbReference>
<reference evidence="1" key="1">
    <citation type="submission" date="2021-03" db="EMBL/GenBank/DDBJ databases">
        <authorList>
            <person name="Kim M.K."/>
        </authorList>
    </citation>
    <scope>NUCLEOTIDE SEQUENCE</scope>
    <source>
        <strain evidence="1">BT186</strain>
    </source>
</reference>
<evidence type="ECO:0000313" key="1">
    <source>
        <dbReference type="EMBL" id="MBO0360686.1"/>
    </source>
</evidence>
<dbReference type="Gene3D" id="3.30.1150.10">
    <property type="match status" value="1"/>
</dbReference>
<dbReference type="AlphaFoldDB" id="A0A939JCY5"/>
<accession>A0A939JCY5</accession>
<comment type="caution">
    <text evidence="1">The sequence shown here is derived from an EMBL/GenBank/DDBJ whole genome shotgun (WGS) entry which is preliminary data.</text>
</comment>
<dbReference type="Proteomes" id="UP000664144">
    <property type="component" value="Unassembled WGS sequence"/>
</dbReference>
<organism evidence="1 2">
    <name type="scientific">Hymenobacter telluris</name>
    <dbReference type="NCBI Taxonomy" id="2816474"/>
    <lineage>
        <taxon>Bacteria</taxon>
        <taxon>Pseudomonadati</taxon>
        <taxon>Bacteroidota</taxon>
        <taxon>Cytophagia</taxon>
        <taxon>Cytophagales</taxon>
        <taxon>Hymenobacteraceae</taxon>
        <taxon>Hymenobacter</taxon>
    </lineage>
</organism>
<sequence>MGRVSDHRILKGLGNGCNEEALRVARTIPDTWTPARLSTKAVAARQTIMFAFKLQ</sequence>
<proteinExistence type="predicted"/>
<protein>
    <submittedName>
        <fullName evidence="1">Energy transducer TonB</fullName>
    </submittedName>
</protein>
<keyword evidence="2" id="KW-1185">Reference proteome</keyword>